<evidence type="ECO:0000256" key="4">
    <source>
        <dbReference type="SAM" id="Coils"/>
    </source>
</evidence>
<feature type="non-terminal residue" evidence="6">
    <location>
        <position position="1"/>
    </location>
</feature>
<dbReference type="OrthoDB" id="413649at2759"/>
<feature type="non-terminal residue" evidence="6">
    <location>
        <position position="854"/>
    </location>
</feature>
<proteinExistence type="predicted"/>
<dbReference type="Gene3D" id="3.30.70.1620">
    <property type="match status" value="1"/>
</dbReference>
<feature type="coiled-coil region" evidence="4">
    <location>
        <begin position="685"/>
        <end position="733"/>
    </location>
</feature>
<dbReference type="InterPro" id="IPR027417">
    <property type="entry name" value="P-loop_NTPase"/>
</dbReference>
<dbReference type="SUPFAM" id="SSF75553">
    <property type="entry name" value="Smc hinge domain"/>
    <property type="match status" value="1"/>
</dbReference>
<feature type="coiled-coil region" evidence="4">
    <location>
        <begin position="125"/>
        <end position="183"/>
    </location>
</feature>
<comment type="caution">
    <text evidence="6">The sequence shown here is derived from an EMBL/GenBank/DDBJ whole genome shotgun (WGS) entry which is preliminary data.</text>
</comment>
<dbReference type="SMART" id="SM00968">
    <property type="entry name" value="SMC_hinge"/>
    <property type="match status" value="1"/>
</dbReference>
<dbReference type="GO" id="GO:0030893">
    <property type="term" value="C:meiotic cohesin complex"/>
    <property type="evidence" value="ECO:0007669"/>
    <property type="project" value="TreeGrafter"/>
</dbReference>
<feature type="coiled-coil region" evidence="4">
    <location>
        <begin position="266"/>
        <end position="454"/>
    </location>
</feature>
<evidence type="ECO:0000313" key="6">
    <source>
        <dbReference type="EMBL" id="NXS08377.1"/>
    </source>
</evidence>
<dbReference type="SUPFAM" id="SSF52540">
    <property type="entry name" value="P-loop containing nucleoside triphosphate hydrolases"/>
    <property type="match status" value="1"/>
</dbReference>
<keyword evidence="2" id="KW-0158">Chromosome</keyword>
<evidence type="ECO:0000256" key="2">
    <source>
        <dbReference type="ARBA" id="ARBA00022454"/>
    </source>
</evidence>
<reference evidence="6 7" key="1">
    <citation type="submission" date="2019-09" db="EMBL/GenBank/DDBJ databases">
        <title>Bird 10,000 Genomes (B10K) Project - Family phase.</title>
        <authorList>
            <person name="Zhang G."/>
        </authorList>
    </citation>
    <scope>NUCLEOTIDE SEQUENCE [LARGE SCALE GENOMIC DNA]</scope>
    <source>
        <strain evidence="6">B10K-DU-002-79</strain>
    </source>
</reference>
<sequence length="854" mass="100473">GKSNIMDAISFVMCEKTSNLRVKNIQELIHGAHVGKPVSSTASVKIVYCEEDGEEKTFSRVIRGSCTDFFFNDKSVSRSVYVSELEKVGILVKARNCLIFQGTVESIAMKKPKERTQLFEQISNSWEYAAEYEQKKRRMQQAEQDAQFNYNKKKSVAAERKQAKVEKEEAEHYQMLIKDLYEERKQQKLFQLYHNEKNVDFLKTSLDEKNMEASSKKESLSRAEDVFRVKKKVLGVMNRDQQLMEKEMKTLEASLIQHRPLYIKAKENTSHQIKKVEMSKKSLRDKEKSCDKEKQNIKELEIELNDIEKAWRAFEEKAEEEIMQRAAHIELGESQLERYKELKEIARKKVATLTQQLEKLRWEDKGDQERLKLNRRKKNEVEETIKQTVEQIEEHKKRVEKLEEYVKICTESLAEKKQQEEVLAEEIENSTVRMAEVNEELNKIVGELQNARIDYHEGRREQMRAEILENLKRLYPDSVFGRLLDLCHPIHKKYQLAVTKVFSRYMTAIVVATEKTARDCIRVLKQERAEPETFLALDYLDVKPINEKLREMKGAKLLVDVVQTPVIQFVSGNSLVCETVKEARQMAFDGPVRLKTVSLDGTLFLKSGVISGGSSDLRFKARCWDDKEMNKMKERRDSLINELKTLMKTRRKEADLKQLRAQSQGTQTRLKYSQSELDLIRKKHLANLYMEKSKLESELVNIESQYDMLNEGIAQRKRKMEEFQTNINKVEDAVFREFCEELGIENIRVYEQEHVRQQEEIAKRRLEFENQKTRLNIQLEYNRDHLQKLTNSVSKLRETIQKDEAEITRLQKVTEITLSEQQHLQDRLNAHKSQLAKNQNEVEEFRKTMLTLNR</sequence>
<evidence type="ECO:0000256" key="3">
    <source>
        <dbReference type="ARBA" id="ARBA00023054"/>
    </source>
</evidence>
<dbReference type="GO" id="GO:0003677">
    <property type="term" value="F:DNA binding"/>
    <property type="evidence" value="ECO:0007669"/>
    <property type="project" value="TreeGrafter"/>
</dbReference>
<dbReference type="FunFam" id="1.20.1060.20:FF:000001">
    <property type="entry name" value="Structural maintenance of chromosomes 1A"/>
    <property type="match status" value="1"/>
</dbReference>
<accession>A0A7L2RIV0</accession>
<dbReference type="PANTHER" id="PTHR18937">
    <property type="entry name" value="STRUCTURAL MAINTENANCE OF CHROMOSOMES SMC FAMILY MEMBER"/>
    <property type="match status" value="1"/>
</dbReference>
<dbReference type="GO" id="GO:0005524">
    <property type="term" value="F:ATP binding"/>
    <property type="evidence" value="ECO:0007669"/>
    <property type="project" value="InterPro"/>
</dbReference>
<dbReference type="Gene3D" id="3.40.50.300">
    <property type="entry name" value="P-loop containing nucleotide triphosphate hydrolases"/>
    <property type="match status" value="1"/>
</dbReference>
<dbReference type="PANTHER" id="PTHR18937:SF147">
    <property type="entry name" value="STRUCTURAL MAINTENANCE OF CHROMOSOMES PROTEIN 1B"/>
    <property type="match status" value="1"/>
</dbReference>
<keyword evidence="7" id="KW-1185">Reference proteome</keyword>
<dbReference type="EMBL" id="VYZS01038595">
    <property type="protein sequence ID" value="NXS08377.1"/>
    <property type="molecule type" value="Genomic_DNA"/>
</dbReference>
<dbReference type="InterPro" id="IPR010935">
    <property type="entry name" value="SMC_hinge"/>
</dbReference>
<comment type="subcellular location">
    <subcellularLocation>
        <location evidence="1">Chromosome</location>
    </subcellularLocation>
</comment>
<evidence type="ECO:0000256" key="1">
    <source>
        <dbReference type="ARBA" id="ARBA00004286"/>
    </source>
</evidence>
<dbReference type="Gene3D" id="1.20.1060.20">
    <property type="match status" value="1"/>
</dbReference>
<organism evidence="6 7">
    <name type="scientific">Neodrepanis coruscans</name>
    <name type="common">wattled asity</name>
    <dbReference type="NCBI Taxonomy" id="254563"/>
    <lineage>
        <taxon>Eukaryota</taxon>
        <taxon>Metazoa</taxon>
        <taxon>Chordata</taxon>
        <taxon>Craniata</taxon>
        <taxon>Vertebrata</taxon>
        <taxon>Euteleostomi</taxon>
        <taxon>Archelosauria</taxon>
        <taxon>Archosauria</taxon>
        <taxon>Dinosauria</taxon>
        <taxon>Saurischia</taxon>
        <taxon>Theropoda</taxon>
        <taxon>Coelurosauria</taxon>
        <taxon>Aves</taxon>
        <taxon>Neognathae</taxon>
        <taxon>Neoaves</taxon>
        <taxon>Telluraves</taxon>
        <taxon>Australaves</taxon>
        <taxon>Passeriformes</taxon>
        <taxon>Philepittidae</taxon>
        <taxon>Neodrepanis</taxon>
    </lineage>
</organism>
<feature type="domain" description="SMC hinge" evidence="5">
    <location>
        <begin position="477"/>
        <end position="587"/>
    </location>
</feature>
<evidence type="ECO:0000313" key="7">
    <source>
        <dbReference type="Proteomes" id="UP000560066"/>
    </source>
</evidence>
<gene>
    <name evidence="6" type="primary">Smc1b</name>
    <name evidence="6" type="ORF">NEOCOR_R07582</name>
</gene>
<protein>
    <submittedName>
        <fullName evidence="6">SMC1B protein</fullName>
    </submittedName>
</protein>
<dbReference type="Proteomes" id="UP000560066">
    <property type="component" value="Unassembled WGS sequence"/>
</dbReference>
<dbReference type="GO" id="GO:0007062">
    <property type="term" value="P:sister chromatid cohesion"/>
    <property type="evidence" value="ECO:0007669"/>
    <property type="project" value="TreeGrafter"/>
</dbReference>
<feature type="coiled-coil region" evidence="4">
    <location>
        <begin position="786"/>
        <end position="848"/>
    </location>
</feature>
<dbReference type="GO" id="GO:0005634">
    <property type="term" value="C:nucleus"/>
    <property type="evidence" value="ECO:0007669"/>
    <property type="project" value="TreeGrafter"/>
</dbReference>
<evidence type="ECO:0000259" key="5">
    <source>
        <dbReference type="SMART" id="SM00968"/>
    </source>
</evidence>
<dbReference type="Pfam" id="PF06470">
    <property type="entry name" value="SMC_hinge"/>
    <property type="match status" value="1"/>
</dbReference>
<dbReference type="InterPro" id="IPR036277">
    <property type="entry name" value="SMC_hinge_sf"/>
</dbReference>
<name>A0A7L2RIV0_9PASS</name>
<dbReference type="AlphaFoldDB" id="A0A7L2RIV0"/>
<keyword evidence="3 4" id="KW-0175">Coiled coil</keyword>